<keyword evidence="2" id="KW-1185">Reference proteome</keyword>
<dbReference type="InParanoid" id="K5WD42"/>
<dbReference type="AlphaFoldDB" id="K5WD42"/>
<sequence length="70" mass="8297">MNPRPTQPLYVIGLRSMLMYLREYCEIEDLGLDRDDGTGVETILSETIHWRGHNRHYDFAPFMPWQAETL</sequence>
<reference evidence="1 2" key="1">
    <citation type="journal article" date="2012" name="BMC Genomics">
        <title>Comparative genomics of the white-rot fungi, Phanerochaete carnosa and P. chrysosporium, to elucidate the genetic basis of the distinct wood types they colonize.</title>
        <authorList>
            <person name="Suzuki H."/>
            <person name="MacDonald J."/>
            <person name="Syed K."/>
            <person name="Salamov A."/>
            <person name="Hori C."/>
            <person name="Aerts A."/>
            <person name="Henrissat B."/>
            <person name="Wiebenga A."/>
            <person name="vanKuyk P.A."/>
            <person name="Barry K."/>
            <person name="Lindquist E."/>
            <person name="LaButti K."/>
            <person name="Lapidus A."/>
            <person name="Lucas S."/>
            <person name="Coutinho P."/>
            <person name="Gong Y."/>
            <person name="Samejima M."/>
            <person name="Mahadevan R."/>
            <person name="Abou-Zaid M."/>
            <person name="de Vries R.P."/>
            <person name="Igarashi K."/>
            <person name="Yadav J.S."/>
            <person name="Grigoriev I.V."/>
            <person name="Master E.R."/>
        </authorList>
    </citation>
    <scope>NUCLEOTIDE SEQUENCE [LARGE SCALE GENOMIC DNA]</scope>
    <source>
        <strain evidence="1 2">HHB-10118-sp</strain>
    </source>
</reference>
<dbReference type="GeneID" id="18916040"/>
<dbReference type="RefSeq" id="XP_007394754.1">
    <property type="nucleotide sequence ID" value="XM_007394692.1"/>
</dbReference>
<gene>
    <name evidence="1" type="ORF">PHACADRAFT_254320</name>
</gene>
<dbReference type="OrthoDB" id="527344at2759"/>
<proteinExistence type="predicted"/>
<evidence type="ECO:0000313" key="2">
    <source>
        <dbReference type="Proteomes" id="UP000008370"/>
    </source>
</evidence>
<dbReference type="KEGG" id="pco:PHACADRAFT_254320"/>
<dbReference type="STRING" id="650164.K5WD42"/>
<organism evidence="1 2">
    <name type="scientific">Phanerochaete carnosa (strain HHB-10118-sp)</name>
    <name type="common">White-rot fungus</name>
    <name type="synonym">Peniophora carnosa</name>
    <dbReference type="NCBI Taxonomy" id="650164"/>
    <lineage>
        <taxon>Eukaryota</taxon>
        <taxon>Fungi</taxon>
        <taxon>Dikarya</taxon>
        <taxon>Basidiomycota</taxon>
        <taxon>Agaricomycotina</taxon>
        <taxon>Agaricomycetes</taxon>
        <taxon>Polyporales</taxon>
        <taxon>Phanerochaetaceae</taxon>
        <taxon>Phanerochaete</taxon>
    </lineage>
</organism>
<accession>K5WD42</accession>
<name>K5WD42_PHACS</name>
<evidence type="ECO:0000313" key="1">
    <source>
        <dbReference type="EMBL" id="EKM56924.1"/>
    </source>
</evidence>
<dbReference type="EMBL" id="JH930471">
    <property type="protein sequence ID" value="EKM56924.1"/>
    <property type="molecule type" value="Genomic_DNA"/>
</dbReference>
<dbReference type="HOGENOM" id="CLU_2758626_0_0_1"/>
<dbReference type="Proteomes" id="UP000008370">
    <property type="component" value="Unassembled WGS sequence"/>
</dbReference>
<protein>
    <submittedName>
        <fullName evidence="1">Uncharacterized protein</fullName>
    </submittedName>
</protein>